<name>A0A7N2R8A4_QUELO</name>
<dbReference type="OMA" id="CKNHELE"/>
<protein>
    <submittedName>
        <fullName evidence="2">Uncharacterized protein</fullName>
    </submittedName>
</protein>
<dbReference type="PANTHER" id="PTHR33431">
    <property type="entry name" value="ENABLED-LIKE PROTEIN (DUF1635)"/>
    <property type="match status" value="1"/>
</dbReference>
<dbReference type="InParanoid" id="A0A7N2R8A4"/>
<reference evidence="2" key="2">
    <citation type="submission" date="2021-01" db="UniProtKB">
        <authorList>
            <consortium name="EnsemblPlants"/>
        </authorList>
    </citation>
    <scope>IDENTIFICATION</scope>
</reference>
<dbReference type="InterPro" id="IPR012862">
    <property type="entry name" value="DUF1635"/>
</dbReference>
<dbReference type="PANTHER" id="PTHR33431:SF12">
    <property type="entry name" value="HIGH MOBILITY GROUP BOX PROTEIN, PUTATIVE (DUF1635)-RELATED"/>
    <property type="match status" value="1"/>
</dbReference>
<sequence length="304" mass="34113">MYAFWSDQESIIELKHKLLCKNHELEIARMEAAEEIGKDKQKIQQLFQLLDIAFRERDEARDQLQRLQNKLLPNIQDETSPSLLQVLPDQSSIPTKITETNTMAIESDSNFNACSYNSHDSISTPVNNLFGSVFYPDFTYPSTADSRNHKQPLVQDCSRSLQPSLISSENAIVDCASVMIDSLVRGKPLPQKGKLLQTVLEAGPLLQTILLPPLPQWRNPPPLPDLQVPPNPIQKNDCIIQSSPHLVNSHISTCIPSASISHIPCSSLSGINSSLNNNNRHLSLDSDKLHYRLPIGKRRRLLCD</sequence>
<accession>A0A7N2R8A4</accession>
<dbReference type="Gramene" id="QL07p046673:mrna">
    <property type="protein sequence ID" value="QL07p046673:mrna"/>
    <property type="gene ID" value="QL07p046673"/>
</dbReference>
<dbReference type="Pfam" id="PF07795">
    <property type="entry name" value="DUF1635"/>
    <property type="match status" value="1"/>
</dbReference>
<reference evidence="2 3" key="1">
    <citation type="journal article" date="2016" name="G3 (Bethesda)">
        <title>First Draft Assembly and Annotation of the Genome of a California Endemic Oak Quercus lobata Nee (Fagaceae).</title>
        <authorList>
            <person name="Sork V.L."/>
            <person name="Fitz-Gibbon S.T."/>
            <person name="Puiu D."/>
            <person name="Crepeau M."/>
            <person name="Gugger P.F."/>
            <person name="Sherman R."/>
            <person name="Stevens K."/>
            <person name="Langley C.H."/>
            <person name="Pellegrini M."/>
            <person name="Salzberg S.L."/>
        </authorList>
    </citation>
    <scope>NUCLEOTIDE SEQUENCE [LARGE SCALE GENOMIC DNA]</scope>
    <source>
        <strain evidence="2 3">cv. SW786</strain>
    </source>
</reference>
<organism evidence="2 3">
    <name type="scientific">Quercus lobata</name>
    <name type="common">Valley oak</name>
    <dbReference type="NCBI Taxonomy" id="97700"/>
    <lineage>
        <taxon>Eukaryota</taxon>
        <taxon>Viridiplantae</taxon>
        <taxon>Streptophyta</taxon>
        <taxon>Embryophyta</taxon>
        <taxon>Tracheophyta</taxon>
        <taxon>Spermatophyta</taxon>
        <taxon>Magnoliopsida</taxon>
        <taxon>eudicotyledons</taxon>
        <taxon>Gunneridae</taxon>
        <taxon>Pentapetalae</taxon>
        <taxon>rosids</taxon>
        <taxon>fabids</taxon>
        <taxon>Fagales</taxon>
        <taxon>Fagaceae</taxon>
        <taxon>Quercus</taxon>
    </lineage>
</organism>
<dbReference type="EMBL" id="LRBV02000007">
    <property type="status" value="NOT_ANNOTATED_CDS"/>
    <property type="molecule type" value="Genomic_DNA"/>
</dbReference>
<dbReference type="AlphaFoldDB" id="A0A7N2R8A4"/>
<feature type="coiled-coil region" evidence="1">
    <location>
        <begin position="43"/>
        <end position="70"/>
    </location>
</feature>
<evidence type="ECO:0000256" key="1">
    <source>
        <dbReference type="SAM" id="Coils"/>
    </source>
</evidence>
<dbReference type="Proteomes" id="UP000594261">
    <property type="component" value="Chromosome 7"/>
</dbReference>
<evidence type="ECO:0000313" key="2">
    <source>
        <dbReference type="EnsemblPlants" id="QL07p046673:mrna"/>
    </source>
</evidence>
<keyword evidence="3" id="KW-1185">Reference proteome</keyword>
<dbReference type="EnsemblPlants" id="QL07p046673:mrna">
    <property type="protein sequence ID" value="QL07p046673:mrna"/>
    <property type="gene ID" value="QL07p046673"/>
</dbReference>
<proteinExistence type="predicted"/>
<keyword evidence="1" id="KW-0175">Coiled coil</keyword>
<evidence type="ECO:0000313" key="3">
    <source>
        <dbReference type="Proteomes" id="UP000594261"/>
    </source>
</evidence>